<organism evidence="1 2">
    <name type="scientific">Ilex paraguariensis</name>
    <name type="common">yerba mate</name>
    <dbReference type="NCBI Taxonomy" id="185542"/>
    <lineage>
        <taxon>Eukaryota</taxon>
        <taxon>Viridiplantae</taxon>
        <taxon>Streptophyta</taxon>
        <taxon>Embryophyta</taxon>
        <taxon>Tracheophyta</taxon>
        <taxon>Spermatophyta</taxon>
        <taxon>Magnoliopsida</taxon>
        <taxon>eudicotyledons</taxon>
        <taxon>Gunneridae</taxon>
        <taxon>Pentapetalae</taxon>
        <taxon>asterids</taxon>
        <taxon>campanulids</taxon>
        <taxon>Aquifoliales</taxon>
        <taxon>Aquifoliaceae</taxon>
        <taxon>Ilex</taxon>
    </lineage>
</organism>
<evidence type="ECO:0000313" key="1">
    <source>
        <dbReference type="EMBL" id="CAK9179848.1"/>
    </source>
</evidence>
<dbReference type="EMBL" id="CAUOFW020007613">
    <property type="protein sequence ID" value="CAK9179848.1"/>
    <property type="molecule type" value="Genomic_DNA"/>
</dbReference>
<name>A0ABC8UFS9_9AQUA</name>
<dbReference type="AlphaFoldDB" id="A0ABC8UFS9"/>
<reference evidence="1 2" key="1">
    <citation type="submission" date="2024-02" db="EMBL/GenBank/DDBJ databases">
        <authorList>
            <person name="Vignale AGUSTIN F."/>
            <person name="Sosa J E."/>
            <person name="Modenutti C."/>
        </authorList>
    </citation>
    <scope>NUCLEOTIDE SEQUENCE [LARGE SCALE GENOMIC DNA]</scope>
</reference>
<gene>
    <name evidence="1" type="ORF">ILEXP_LOCUS49800</name>
</gene>
<dbReference type="Proteomes" id="UP001642360">
    <property type="component" value="Unassembled WGS sequence"/>
</dbReference>
<keyword evidence="2" id="KW-1185">Reference proteome</keyword>
<proteinExistence type="predicted"/>
<comment type="caution">
    <text evidence="1">The sequence shown here is derived from an EMBL/GenBank/DDBJ whole genome shotgun (WGS) entry which is preliminary data.</text>
</comment>
<sequence>MEVDTETSPSYLDPEDLDIRERFRRYGKRQSASRLSPLQENSASKFSEIRSNAALFLEDIKQEVESLDADCPGGTPAKAQSAVRRRSSVGIRGISDADVGADSICRAEGYPLKACKHEDDMSVDSGDTTFTLFASLLDSALQGA</sequence>
<protein>
    <submittedName>
        <fullName evidence="1">Uncharacterized protein</fullName>
    </submittedName>
</protein>
<accession>A0ABC8UFS9</accession>
<evidence type="ECO:0000313" key="2">
    <source>
        <dbReference type="Proteomes" id="UP001642360"/>
    </source>
</evidence>